<dbReference type="EC" id="2.3.2.26" evidence="2"/>
<keyword evidence="4 7" id="KW-0833">Ubl conjugation pathway</keyword>
<name>A0AAV1I4D1_9CHLO</name>
<dbReference type="PROSITE" id="PS50237">
    <property type="entry name" value="HECT"/>
    <property type="match status" value="1"/>
</dbReference>
<dbReference type="Proteomes" id="UP001314263">
    <property type="component" value="Unassembled WGS sequence"/>
</dbReference>
<dbReference type="EMBL" id="CAUYUE010000006">
    <property type="protein sequence ID" value="CAK0781488.1"/>
    <property type="molecule type" value="Genomic_DNA"/>
</dbReference>
<dbReference type="PANTHER" id="PTHR45700:SF6">
    <property type="entry name" value="E3 UBIQUITIN-PROTEIN LIGASE UPL6"/>
    <property type="match status" value="1"/>
</dbReference>
<feature type="compositionally biased region" description="Basic and acidic residues" evidence="8">
    <location>
        <begin position="12"/>
        <end position="48"/>
    </location>
</feature>
<comment type="similarity">
    <text evidence="6">Belongs to the UPL family.</text>
</comment>
<dbReference type="CDD" id="cd00078">
    <property type="entry name" value="HECTc"/>
    <property type="match status" value="1"/>
</dbReference>
<dbReference type="FunFam" id="3.30.2410.10:FF:000011">
    <property type="entry name" value="Putative Ubiquitin-protein ligase E3C"/>
    <property type="match status" value="1"/>
</dbReference>
<evidence type="ECO:0000259" key="9">
    <source>
        <dbReference type="PROSITE" id="PS50237"/>
    </source>
</evidence>
<feature type="domain" description="HECT" evidence="9">
    <location>
        <begin position="703"/>
        <end position="1045"/>
    </location>
</feature>
<evidence type="ECO:0000256" key="1">
    <source>
        <dbReference type="ARBA" id="ARBA00000885"/>
    </source>
</evidence>
<dbReference type="GO" id="GO:0000209">
    <property type="term" value="P:protein polyubiquitination"/>
    <property type="evidence" value="ECO:0007669"/>
    <property type="project" value="InterPro"/>
</dbReference>
<dbReference type="InterPro" id="IPR044611">
    <property type="entry name" value="E3A/B/C-like"/>
</dbReference>
<sequence length="1045" mass="116115">MKSFEGRTSNRKKVDLRGRSRVEESREQVLQRTREEREQRRRQKQEENSVKVIKAHWRSYRDLLIARSETQETWERLYGREGEHLDREPLDHLEAPGFRELVFFVQLSNPHDVQKLAKACECLVHPTQKGRGVSAREEAVLVLRGKRLAALGMKLAIEQCSVEARGPHNGANVQHAALEAIVRCIQGLIGEAFWRQQGFTSGHLAAASVLTALAGKLPALSDALLAAETALQAGLADFRRLSSPLNKLVLSLASQILKLKHPSILEQLPQLLFIPMVFSRFPDLHHVQPLLCRAALFCLGEAEARDGLQAWLHPRKPGQTRTLRAAVLLGNLVESGGGIQIQGDPSEAAVAFLKVTQILLHQVQRSILWGAPGMPMDEDEEDDIAGPMSASSGVLSGPEAEDISPDIISQIQGIAAPGILSSLVWAALPEMETAQPGVSGRHLIHVYRLCEMLNTMIDTPCLRQDTLSVLAVNANLVPRLWCGALKDNWASAGWCPPQDDRRDPGWMLPLLVLSEAYSTYLSTFGDDYMYEKQRPLPLSELYRPEGGKGLISLLKYCLWQILWVETQPASHGWTGRAKALRDRLLGAAAGVLGALNSRNCRRPFAPAAAFQTEDLPPARFHAEVRAAAASLGGLMEARHTRVWAILTHAPFLIAFEERAQVFQTVIAADRAKHREMGAYGPQSFVTIHRDTLMQDAFEHLGRMDEELRSRIRIQYVDTYGEVEAGVDGGGLFKDFMENLVKEGFNPEVGLFRTTAEQKLYPSPAAALVVANALALFEFLGKMLGKAMYEGILLELPLAGFFLKKLLHKSCDLNDLPSLDAELYKQLLFLRDYDGDVEDLALIFTATDSALGQNTEIELVPGGRSRPVTGNNRLEYIHRVAHFMLNAQSKRTAEAFRAGLEKVIPEEWLRMFNEQELQALIGGGDHQGLDLVDMRAHVNYAGGYTQEHPVIERFWEALQDFTPDQQKAFLRFVTACSRPPLLGFKYLDPALCIQMAGGVLDGGAQERLPSSSTCINLLKMPPYKSKELLRSKLLFAIRNVAGFDLS</sequence>
<dbReference type="SMART" id="SM00119">
    <property type="entry name" value="HECTc"/>
    <property type="match status" value="1"/>
</dbReference>
<dbReference type="Gene3D" id="3.30.2160.10">
    <property type="entry name" value="Hect, E3 ligase catalytic domain"/>
    <property type="match status" value="1"/>
</dbReference>
<keyword evidence="11" id="KW-1185">Reference proteome</keyword>
<comment type="caution">
    <text evidence="10">The sequence shown here is derived from an EMBL/GenBank/DDBJ whole genome shotgun (WGS) entry which is preliminary data.</text>
</comment>
<comment type="function">
    <text evidence="5">Probable E3 ubiquitin-protein ligase which mediates ubiquitination and subsequent proteasomal degradation of target proteins.</text>
</comment>
<keyword evidence="3" id="KW-0808">Transferase</keyword>
<dbReference type="GO" id="GO:0006511">
    <property type="term" value="P:ubiquitin-dependent protein catabolic process"/>
    <property type="evidence" value="ECO:0007669"/>
    <property type="project" value="TreeGrafter"/>
</dbReference>
<feature type="active site" description="Glycyl thioester intermediate" evidence="7">
    <location>
        <position position="1013"/>
    </location>
</feature>
<dbReference type="InterPro" id="IPR000569">
    <property type="entry name" value="HECT_dom"/>
</dbReference>
<evidence type="ECO:0000256" key="4">
    <source>
        <dbReference type="ARBA" id="ARBA00022786"/>
    </source>
</evidence>
<dbReference type="PANTHER" id="PTHR45700">
    <property type="entry name" value="UBIQUITIN-PROTEIN LIGASE E3C"/>
    <property type="match status" value="1"/>
</dbReference>
<gene>
    <name evidence="10" type="ORF">CVIRNUC_005386</name>
</gene>
<dbReference type="FunFam" id="3.30.2160.10:FF:000002">
    <property type="entry name" value="Putative Ubiquitin-protein ligase E3C"/>
    <property type="match status" value="1"/>
</dbReference>
<dbReference type="GO" id="GO:0061630">
    <property type="term" value="F:ubiquitin protein ligase activity"/>
    <property type="evidence" value="ECO:0007669"/>
    <property type="project" value="UniProtKB-EC"/>
</dbReference>
<reference evidence="10 11" key="1">
    <citation type="submission" date="2023-10" db="EMBL/GenBank/DDBJ databases">
        <authorList>
            <person name="Maclean D."/>
            <person name="Macfadyen A."/>
        </authorList>
    </citation>
    <scope>NUCLEOTIDE SEQUENCE [LARGE SCALE GENOMIC DNA]</scope>
</reference>
<evidence type="ECO:0000313" key="10">
    <source>
        <dbReference type="EMBL" id="CAK0781488.1"/>
    </source>
</evidence>
<dbReference type="SUPFAM" id="SSF56204">
    <property type="entry name" value="Hect, E3 ligase catalytic domain"/>
    <property type="match status" value="1"/>
</dbReference>
<dbReference type="Gene3D" id="3.90.1750.10">
    <property type="entry name" value="Hect, E3 ligase catalytic domains"/>
    <property type="match status" value="1"/>
</dbReference>
<proteinExistence type="inferred from homology"/>
<evidence type="ECO:0000256" key="2">
    <source>
        <dbReference type="ARBA" id="ARBA00012485"/>
    </source>
</evidence>
<dbReference type="AlphaFoldDB" id="A0AAV1I4D1"/>
<dbReference type="Pfam" id="PF00632">
    <property type="entry name" value="HECT"/>
    <property type="match status" value="1"/>
</dbReference>
<organism evidence="10 11">
    <name type="scientific">Coccomyxa viridis</name>
    <dbReference type="NCBI Taxonomy" id="1274662"/>
    <lineage>
        <taxon>Eukaryota</taxon>
        <taxon>Viridiplantae</taxon>
        <taxon>Chlorophyta</taxon>
        <taxon>core chlorophytes</taxon>
        <taxon>Trebouxiophyceae</taxon>
        <taxon>Trebouxiophyceae incertae sedis</taxon>
        <taxon>Coccomyxaceae</taxon>
        <taxon>Coccomyxa</taxon>
    </lineage>
</organism>
<evidence type="ECO:0000256" key="5">
    <source>
        <dbReference type="ARBA" id="ARBA00057703"/>
    </source>
</evidence>
<evidence type="ECO:0000256" key="3">
    <source>
        <dbReference type="ARBA" id="ARBA00022679"/>
    </source>
</evidence>
<evidence type="ECO:0000313" key="11">
    <source>
        <dbReference type="Proteomes" id="UP001314263"/>
    </source>
</evidence>
<comment type="catalytic activity">
    <reaction evidence="1">
        <text>S-ubiquitinyl-[E2 ubiquitin-conjugating enzyme]-L-cysteine + [acceptor protein]-L-lysine = [E2 ubiquitin-conjugating enzyme]-L-cysteine + N(6)-ubiquitinyl-[acceptor protein]-L-lysine.</text>
        <dbReference type="EC" id="2.3.2.26"/>
    </reaction>
</comment>
<dbReference type="InterPro" id="IPR035983">
    <property type="entry name" value="Hect_E3_ubiquitin_ligase"/>
</dbReference>
<evidence type="ECO:0000256" key="6">
    <source>
        <dbReference type="ARBA" id="ARBA00061247"/>
    </source>
</evidence>
<dbReference type="Gene3D" id="3.30.2410.10">
    <property type="entry name" value="Hect, E3 ligase catalytic domain"/>
    <property type="match status" value="1"/>
</dbReference>
<evidence type="ECO:0000256" key="7">
    <source>
        <dbReference type="PROSITE-ProRule" id="PRU00104"/>
    </source>
</evidence>
<accession>A0AAV1I4D1</accession>
<protein>
    <recommendedName>
        <fullName evidence="2">HECT-type E3 ubiquitin transferase</fullName>
        <ecNumber evidence="2">2.3.2.26</ecNumber>
    </recommendedName>
</protein>
<evidence type="ECO:0000256" key="8">
    <source>
        <dbReference type="SAM" id="MobiDB-lite"/>
    </source>
</evidence>
<feature type="region of interest" description="Disordered" evidence="8">
    <location>
        <begin position="1"/>
        <end position="48"/>
    </location>
</feature>